<accession>A0A644Y627</accession>
<keyword evidence="5" id="KW-0560">Oxidoreductase</keyword>
<evidence type="ECO:0000259" key="6">
    <source>
        <dbReference type="Pfam" id="PF00881"/>
    </source>
</evidence>
<comment type="similarity">
    <text evidence="2">Belongs to the nitroreductase family.</text>
</comment>
<dbReference type="Gene3D" id="3.40.109.10">
    <property type="entry name" value="NADH Oxidase"/>
    <property type="match status" value="1"/>
</dbReference>
<keyword evidence="3" id="KW-0285">Flavoprotein</keyword>
<evidence type="ECO:0000313" key="7">
    <source>
        <dbReference type="EMBL" id="MPM22013.1"/>
    </source>
</evidence>
<dbReference type="Pfam" id="PF00881">
    <property type="entry name" value="Nitroreductase"/>
    <property type="match status" value="1"/>
</dbReference>
<evidence type="ECO:0000256" key="1">
    <source>
        <dbReference type="ARBA" id="ARBA00001917"/>
    </source>
</evidence>
<evidence type="ECO:0000256" key="3">
    <source>
        <dbReference type="ARBA" id="ARBA00022630"/>
    </source>
</evidence>
<proteinExistence type="inferred from homology"/>
<dbReference type="GO" id="GO:0016491">
    <property type="term" value="F:oxidoreductase activity"/>
    <property type="evidence" value="ECO:0007669"/>
    <property type="project" value="UniProtKB-KW"/>
</dbReference>
<evidence type="ECO:0000256" key="5">
    <source>
        <dbReference type="ARBA" id="ARBA00023002"/>
    </source>
</evidence>
<evidence type="ECO:0000256" key="2">
    <source>
        <dbReference type="ARBA" id="ARBA00007118"/>
    </source>
</evidence>
<dbReference type="PANTHER" id="PTHR43673:SF2">
    <property type="entry name" value="NITROREDUCTASE"/>
    <property type="match status" value="1"/>
</dbReference>
<organism evidence="7">
    <name type="scientific">bioreactor metagenome</name>
    <dbReference type="NCBI Taxonomy" id="1076179"/>
    <lineage>
        <taxon>unclassified sequences</taxon>
        <taxon>metagenomes</taxon>
        <taxon>ecological metagenomes</taxon>
    </lineage>
</organism>
<sequence>MYRMKKMFVLFLSALPFFACTEKREEAKTTADPKDAVIENLLTRRSIRKYTANQVERGKIDTLMKCAIYAPSALNKQPWEVRVIRNKELLTDINNRFLAFAKGKKLSGSASRAGEPGFSVFHSAPTLIVMAKDKNNTGALLDIGLLSENVMLAAHALGLGTCPIGSVVPIFNDPANADLLKTINLDPAIHDVAIAIALGYPDETPPVKERFAERVKIIE</sequence>
<evidence type="ECO:0000256" key="4">
    <source>
        <dbReference type="ARBA" id="ARBA00022643"/>
    </source>
</evidence>
<name>A0A644Y627_9ZZZZ</name>
<dbReference type="CDD" id="cd02136">
    <property type="entry name" value="PnbA_NfnB-like"/>
    <property type="match status" value="1"/>
</dbReference>
<feature type="domain" description="Nitroreductase" evidence="6">
    <location>
        <begin position="42"/>
        <end position="200"/>
    </location>
</feature>
<dbReference type="InterPro" id="IPR000415">
    <property type="entry name" value="Nitroreductase-like"/>
</dbReference>
<gene>
    <name evidence="7" type="ORF">SDC9_68463</name>
</gene>
<dbReference type="InterPro" id="IPR029479">
    <property type="entry name" value="Nitroreductase"/>
</dbReference>
<dbReference type="PANTHER" id="PTHR43673">
    <property type="entry name" value="NAD(P)H NITROREDUCTASE YDGI-RELATED"/>
    <property type="match status" value="1"/>
</dbReference>
<comment type="cofactor">
    <cofactor evidence="1">
        <name>FMN</name>
        <dbReference type="ChEBI" id="CHEBI:58210"/>
    </cofactor>
</comment>
<comment type="caution">
    <text evidence="7">The sequence shown here is derived from an EMBL/GenBank/DDBJ whole genome shotgun (WGS) entry which is preliminary data.</text>
</comment>
<dbReference type="EMBL" id="VSSQ01003716">
    <property type="protein sequence ID" value="MPM22013.1"/>
    <property type="molecule type" value="Genomic_DNA"/>
</dbReference>
<keyword evidence="4" id="KW-0288">FMN</keyword>
<dbReference type="SUPFAM" id="SSF55469">
    <property type="entry name" value="FMN-dependent nitroreductase-like"/>
    <property type="match status" value="1"/>
</dbReference>
<protein>
    <recommendedName>
        <fullName evidence="6">Nitroreductase domain-containing protein</fullName>
    </recommendedName>
</protein>
<dbReference type="AlphaFoldDB" id="A0A644Y627"/>
<reference evidence="7" key="1">
    <citation type="submission" date="2019-08" db="EMBL/GenBank/DDBJ databases">
        <authorList>
            <person name="Kucharzyk K."/>
            <person name="Murdoch R.W."/>
            <person name="Higgins S."/>
            <person name="Loffler F."/>
        </authorList>
    </citation>
    <scope>NUCLEOTIDE SEQUENCE</scope>
</reference>